<protein>
    <submittedName>
        <fullName evidence="2">Cytochrome P460 family protein</fullName>
    </submittedName>
</protein>
<dbReference type="InterPro" id="IPR032033">
    <property type="entry name" value="Cytochrome_P460"/>
</dbReference>
<feature type="domain" description="Cytochrome P460" evidence="1">
    <location>
        <begin position="30"/>
        <end position="158"/>
    </location>
</feature>
<accession>A0A849SL02</accession>
<dbReference type="Gene3D" id="3.50.70.20">
    <property type="entry name" value="Cytochrome P460"/>
    <property type="match status" value="1"/>
</dbReference>
<dbReference type="AlphaFoldDB" id="A0A849SL02"/>
<dbReference type="InterPro" id="IPR038142">
    <property type="entry name" value="Cytochrome_P460_sp"/>
</dbReference>
<dbReference type="EMBL" id="JABFRW010000035">
    <property type="protein sequence ID" value="NOT33254.1"/>
    <property type="molecule type" value="Genomic_DNA"/>
</dbReference>
<reference evidence="2 3" key="1">
    <citation type="submission" date="2020-04" db="EMBL/GenBank/DDBJ databases">
        <title>Metagenomic profiling of ammonia- and methane-oxidizing microorganisms in a Dutch drinking water treatment plant.</title>
        <authorList>
            <person name="Poghosyan L."/>
            <person name="Leucker S."/>
        </authorList>
    </citation>
    <scope>NUCLEOTIDE SEQUENCE [LARGE SCALE GENOMIC DNA]</scope>
    <source>
        <strain evidence="2">S-RSF-IL-03</strain>
    </source>
</reference>
<dbReference type="CDD" id="cd20752">
    <property type="entry name" value="cyt_c'_beta"/>
    <property type="match status" value="1"/>
</dbReference>
<organism evidence="2 3">
    <name type="scientific">Eiseniibacteriota bacterium</name>
    <dbReference type="NCBI Taxonomy" id="2212470"/>
    <lineage>
        <taxon>Bacteria</taxon>
        <taxon>Candidatus Eiseniibacteriota</taxon>
    </lineage>
</organism>
<evidence type="ECO:0000313" key="2">
    <source>
        <dbReference type="EMBL" id="NOT33254.1"/>
    </source>
</evidence>
<comment type="caution">
    <text evidence="2">The sequence shown here is derived from an EMBL/GenBank/DDBJ whole genome shotgun (WGS) entry which is preliminary data.</text>
</comment>
<proteinExistence type="predicted"/>
<sequence length="162" mass="17476">MGLSILTATVAGSPLLSSAANESHRPVSYPQGYRSWNHMKTLAIVAESHPLFDSFGGIHHVYVNRTGMAAAHTGKPYPDGSVIVFDLLAADSKDGAVSEGSRKFIGVMRKDRKAYAATGGWGFEGFKGDSPTDRMVTDAAKQCFGCHQSRATNDFVFSEYRP</sequence>
<evidence type="ECO:0000259" key="1">
    <source>
        <dbReference type="Pfam" id="PF16694"/>
    </source>
</evidence>
<evidence type="ECO:0000313" key="3">
    <source>
        <dbReference type="Proteomes" id="UP000580839"/>
    </source>
</evidence>
<name>A0A849SL02_UNCEI</name>
<dbReference type="Pfam" id="PF16694">
    <property type="entry name" value="Cytochrome_P460"/>
    <property type="match status" value="1"/>
</dbReference>
<gene>
    <name evidence="2" type="ORF">HOP12_03690</name>
</gene>
<dbReference type="Proteomes" id="UP000580839">
    <property type="component" value="Unassembled WGS sequence"/>
</dbReference>